<dbReference type="EMBL" id="BROH01000004">
    <property type="protein sequence ID" value="GKY88031.1"/>
    <property type="molecule type" value="Genomic_DNA"/>
</dbReference>
<gene>
    <name evidence="6" type="ORF">STA1M1_19000</name>
</gene>
<evidence type="ECO:0000256" key="2">
    <source>
        <dbReference type="ARBA" id="ARBA00022692"/>
    </source>
</evidence>
<proteinExistence type="predicted"/>
<dbReference type="InterPro" id="IPR038665">
    <property type="entry name" value="Voltage-dep_anion_channel_sf"/>
</dbReference>
<feature type="transmembrane region" description="Helical" evidence="5">
    <location>
        <begin position="85"/>
        <end position="105"/>
    </location>
</feature>
<feature type="transmembrane region" description="Helical" evidence="5">
    <location>
        <begin position="226"/>
        <end position="247"/>
    </location>
</feature>
<keyword evidence="4 5" id="KW-0472">Membrane</keyword>
<dbReference type="InterPro" id="IPR052951">
    <property type="entry name" value="Tellurite_res_ion_channel"/>
</dbReference>
<evidence type="ECO:0000256" key="3">
    <source>
        <dbReference type="ARBA" id="ARBA00022989"/>
    </source>
</evidence>
<evidence type="ECO:0000256" key="1">
    <source>
        <dbReference type="ARBA" id="ARBA00004141"/>
    </source>
</evidence>
<organism evidence="6 7">
    <name type="scientific">Sinisalibacter aestuarii</name>
    <dbReference type="NCBI Taxonomy" id="2949426"/>
    <lineage>
        <taxon>Bacteria</taxon>
        <taxon>Pseudomonadati</taxon>
        <taxon>Pseudomonadota</taxon>
        <taxon>Alphaproteobacteria</taxon>
        <taxon>Rhodobacterales</taxon>
        <taxon>Roseobacteraceae</taxon>
        <taxon>Sinisalibacter</taxon>
    </lineage>
</organism>
<dbReference type="InterPro" id="IPR004695">
    <property type="entry name" value="SLAC1/Mae1/Ssu1/TehA"/>
</dbReference>
<evidence type="ECO:0000256" key="4">
    <source>
        <dbReference type="ARBA" id="ARBA00023136"/>
    </source>
</evidence>
<evidence type="ECO:0000313" key="7">
    <source>
        <dbReference type="Proteomes" id="UP001144205"/>
    </source>
</evidence>
<sequence length="322" mass="34988">MTDAQPEPRLKHFPITFFAVVMGLMGLTLAFHAASPVYPLAETAAQATLWVGLAAAGLIAAFYIAKALRYPAMVAWEWHHPVRLAFFPTITISLLLMAAALSAHSPGLARIVWLIGVAGQGVLTVAVINGWISHRSFEVGHLTPAWFIPAVGNVIVPVAGAEMGYIETSWAFFAVGMMFWGVLLTLVMNRLIFHDPIPGRLFPTMVILIAPPSVAFVAYVKMTGGVVDGFARVLIYAGWFFAALVIAELPKLARLPFALSWWALSFPLAALAIASFLFGRIEHSAFHQNVGLVVLLILFAVVLGLIFRTVKAIARHEICHPE</sequence>
<protein>
    <submittedName>
        <fullName evidence="6">Transporter</fullName>
    </submittedName>
</protein>
<dbReference type="PANTHER" id="PTHR37955:SF1">
    <property type="entry name" value="DEP DOMAIN-CONTAINING PROTEIN"/>
    <property type="match status" value="1"/>
</dbReference>
<dbReference type="PANTHER" id="PTHR37955">
    <property type="entry name" value="TELLURITE RESISTANCE PROTEIN TEHA"/>
    <property type="match status" value="1"/>
</dbReference>
<dbReference type="Gene3D" id="1.50.10.150">
    <property type="entry name" value="Voltage-dependent anion channel"/>
    <property type="match status" value="1"/>
</dbReference>
<feature type="transmembrane region" description="Helical" evidence="5">
    <location>
        <begin position="144"/>
        <end position="164"/>
    </location>
</feature>
<keyword evidence="3 5" id="KW-1133">Transmembrane helix</keyword>
<dbReference type="CDD" id="cd09323">
    <property type="entry name" value="TDT_SLAC1_like"/>
    <property type="match status" value="1"/>
</dbReference>
<comment type="subcellular location">
    <subcellularLocation>
        <location evidence="1">Membrane</location>
        <topology evidence="1">Multi-pass membrane protein</topology>
    </subcellularLocation>
</comment>
<evidence type="ECO:0000256" key="5">
    <source>
        <dbReference type="SAM" id="Phobius"/>
    </source>
</evidence>
<feature type="transmembrane region" description="Helical" evidence="5">
    <location>
        <begin position="201"/>
        <end position="220"/>
    </location>
</feature>
<feature type="transmembrane region" description="Helical" evidence="5">
    <location>
        <begin position="47"/>
        <end position="65"/>
    </location>
</feature>
<feature type="transmembrane region" description="Helical" evidence="5">
    <location>
        <begin position="170"/>
        <end position="189"/>
    </location>
</feature>
<comment type="caution">
    <text evidence="6">The sequence shown here is derived from an EMBL/GenBank/DDBJ whole genome shotgun (WGS) entry which is preliminary data.</text>
</comment>
<evidence type="ECO:0000313" key="6">
    <source>
        <dbReference type="EMBL" id="GKY88031.1"/>
    </source>
</evidence>
<dbReference type="Pfam" id="PF03595">
    <property type="entry name" value="SLAC1"/>
    <property type="match status" value="1"/>
</dbReference>
<name>A0ABQ5LUT8_9RHOB</name>
<dbReference type="Proteomes" id="UP001144205">
    <property type="component" value="Unassembled WGS sequence"/>
</dbReference>
<accession>A0ABQ5LUT8</accession>
<keyword evidence="7" id="KW-1185">Reference proteome</keyword>
<feature type="transmembrane region" description="Helical" evidence="5">
    <location>
        <begin position="290"/>
        <end position="307"/>
    </location>
</feature>
<feature type="transmembrane region" description="Helical" evidence="5">
    <location>
        <begin position="259"/>
        <end position="278"/>
    </location>
</feature>
<feature type="transmembrane region" description="Helical" evidence="5">
    <location>
        <begin position="12"/>
        <end position="35"/>
    </location>
</feature>
<reference evidence="6" key="1">
    <citation type="journal article" date="2023" name="Int. J. Syst. Evol. Microbiol.">
        <title>Sinisalibacter aestuarii sp. nov., isolated from estuarine sediment of the Arakawa River.</title>
        <authorList>
            <person name="Arafat S.T."/>
            <person name="Hirano S."/>
            <person name="Sato A."/>
            <person name="Takeuchi K."/>
            <person name="Yasuda T."/>
            <person name="Terahara T."/>
            <person name="Hamada M."/>
            <person name="Kobayashi T."/>
        </authorList>
    </citation>
    <scope>NUCLEOTIDE SEQUENCE</scope>
    <source>
        <strain evidence="6">B-399</strain>
    </source>
</reference>
<feature type="transmembrane region" description="Helical" evidence="5">
    <location>
        <begin position="111"/>
        <end position="132"/>
    </location>
</feature>
<keyword evidence="2 5" id="KW-0812">Transmembrane</keyword>
<dbReference type="RefSeq" id="WP_281842029.1">
    <property type="nucleotide sequence ID" value="NZ_BROH01000004.1"/>
</dbReference>